<keyword evidence="6 9" id="KW-1133">Transmembrane helix</keyword>
<evidence type="ECO:0000313" key="11">
    <source>
        <dbReference type="Proteomes" id="UP001196870"/>
    </source>
</evidence>
<dbReference type="InterPro" id="IPR001851">
    <property type="entry name" value="ABC_transp_permease"/>
</dbReference>
<gene>
    <name evidence="10" type="ORF">GXW71_17400</name>
</gene>
<evidence type="ECO:0000256" key="9">
    <source>
        <dbReference type="SAM" id="Phobius"/>
    </source>
</evidence>
<evidence type="ECO:0000256" key="7">
    <source>
        <dbReference type="ARBA" id="ARBA00023136"/>
    </source>
</evidence>
<dbReference type="EMBL" id="JAAGBB010000020">
    <property type="protein sequence ID" value="MBR0666140.1"/>
    <property type="molecule type" value="Genomic_DNA"/>
</dbReference>
<evidence type="ECO:0000313" key="10">
    <source>
        <dbReference type="EMBL" id="MBR0666140.1"/>
    </source>
</evidence>
<dbReference type="PANTHER" id="PTHR11795">
    <property type="entry name" value="BRANCHED-CHAIN AMINO ACID TRANSPORT SYSTEM PERMEASE PROTEIN LIVH"/>
    <property type="match status" value="1"/>
</dbReference>
<dbReference type="InterPro" id="IPR052157">
    <property type="entry name" value="BCAA_transport_permease"/>
</dbReference>
<dbReference type="PANTHER" id="PTHR11795:SF445">
    <property type="entry name" value="AMINO ACID ABC TRANSPORTER PERMEASE PROTEIN"/>
    <property type="match status" value="1"/>
</dbReference>
<feature type="transmembrane region" description="Helical" evidence="9">
    <location>
        <begin position="214"/>
        <end position="234"/>
    </location>
</feature>
<organism evidence="10 11">
    <name type="scientific">Plastoroseomonas hellenica</name>
    <dbReference type="NCBI Taxonomy" id="2687306"/>
    <lineage>
        <taxon>Bacteria</taxon>
        <taxon>Pseudomonadati</taxon>
        <taxon>Pseudomonadota</taxon>
        <taxon>Alphaproteobacteria</taxon>
        <taxon>Acetobacterales</taxon>
        <taxon>Acetobacteraceae</taxon>
        <taxon>Plastoroseomonas</taxon>
    </lineage>
</organism>
<sequence length="290" mass="30352">MDILIQLIANGVLLGGVFALISIGLTLIFGIVRVVNFAHGELLMVGLYATWLLSAKLGIHPYLAAVPLAIAFFFLGALMQRAIIQPLMNADPHIQIFATVGIGTALANGALMIFSADLRSVDVPWARQATDLFGLASVSRGNLVAFAVSGIATTGLILFLRRTHLGRAIRAVAQNRYAAPLMGIDVNRIYAITFGIGAGCVGLAAAVLAPLYPAFPTVGSFFVLTAFVVVVLGGMGSLEGAVIGALIIGLVESLAGYYVAPDLKEVVYFLIFLGILIVRPAGLFGVRGAE</sequence>
<keyword evidence="7 9" id="KW-0472">Membrane</keyword>
<feature type="transmembrane region" description="Helical" evidence="9">
    <location>
        <begin position="96"/>
        <end position="116"/>
    </location>
</feature>
<protein>
    <submittedName>
        <fullName evidence="10">Branched-chain amino acid ABC transporter permease</fullName>
    </submittedName>
</protein>
<evidence type="ECO:0000256" key="5">
    <source>
        <dbReference type="ARBA" id="ARBA00022970"/>
    </source>
</evidence>
<evidence type="ECO:0000256" key="2">
    <source>
        <dbReference type="ARBA" id="ARBA00022448"/>
    </source>
</evidence>
<keyword evidence="4 9" id="KW-0812">Transmembrane</keyword>
<feature type="transmembrane region" description="Helical" evidence="9">
    <location>
        <begin position="266"/>
        <end position="286"/>
    </location>
</feature>
<dbReference type="Pfam" id="PF02653">
    <property type="entry name" value="BPD_transp_2"/>
    <property type="match status" value="1"/>
</dbReference>
<evidence type="ECO:0000256" key="3">
    <source>
        <dbReference type="ARBA" id="ARBA00022475"/>
    </source>
</evidence>
<feature type="transmembrane region" description="Helical" evidence="9">
    <location>
        <begin position="241"/>
        <end position="260"/>
    </location>
</feature>
<feature type="transmembrane region" description="Helical" evidence="9">
    <location>
        <begin position="189"/>
        <end position="208"/>
    </location>
</feature>
<dbReference type="RefSeq" id="WP_211853812.1">
    <property type="nucleotide sequence ID" value="NZ_JAAGBB010000020.1"/>
</dbReference>
<keyword evidence="2" id="KW-0813">Transport</keyword>
<dbReference type="Proteomes" id="UP001196870">
    <property type="component" value="Unassembled WGS sequence"/>
</dbReference>
<evidence type="ECO:0000256" key="8">
    <source>
        <dbReference type="ARBA" id="ARBA00037998"/>
    </source>
</evidence>
<dbReference type="CDD" id="cd06582">
    <property type="entry name" value="TM_PBP1_LivH_like"/>
    <property type="match status" value="1"/>
</dbReference>
<evidence type="ECO:0000256" key="6">
    <source>
        <dbReference type="ARBA" id="ARBA00022989"/>
    </source>
</evidence>
<comment type="similarity">
    <text evidence="8">Belongs to the binding-protein-dependent transport system permease family. LivHM subfamily.</text>
</comment>
<proteinExistence type="inferred from homology"/>
<name>A0ABS5F0Q8_9PROT</name>
<feature type="transmembrane region" description="Helical" evidence="9">
    <location>
        <begin position="143"/>
        <end position="160"/>
    </location>
</feature>
<reference evidence="11" key="1">
    <citation type="journal article" date="2021" name="Syst. Appl. Microbiol.">
        <title>Roseomonas hellenica sp. nov., isolated from roots of wild-growing Alkanna tinctoria.</title>
        <authorList>
            <person name="Rat A."/>
            <person name="Naranjo H.D."/>
            <person name="Lebbe L."/>
            <person name="Cnockaert M."/>
            <person name="Krigas N."/>
            <person name="Grigoriadou K."/>
            <person name="Maloupa E."/>
            <person name="Willems A."/>
        </authorList>
    </citation>
    <scope>NUCLEOTIDE SEQUENCE [LARGE SCALE GENOMIC DNA]</scope>
    <source>
        <strain evidence="11">LMG 31523</strain>
    </source>
</reference>
<keyword evidence="11" id="KW-1185">Reference proteome</keyword>
<accession>A0ABS5F0Q8</accession>
<keyword evidence="3" id="KW-1003">Cell membrane</keyword>
<keyword evidence="5" id="KW-0029">Amino-acid transport</keyword>
<comment type="subcellular location">
    <subcellularLocation>
        <location evidence="1">Cell membrane</location>
        <topology evidence="1">Multi-pass membrane protein</topology>
    </subcellularLocation>
</comment>
<evidence type="ECO:0000256" key="1">
    <source>
        <dbReference type="ARBA" id="ARBA00004651"/>
    </source>
</evidence>
<feature type="transmembrane region" description="Helical" evidence="9">
    <location>
        <begin position="65"/>
        <end position="84"/>
    </location>
</feature>
<comment type="caution">
    <text evidence="10">The sequence shown here is derived from an EMBL/GenBank/DDBJ whole genome shotgun (WGS) entry which is preliminary data.</text>
</comment>
<feature type="transmembrane region" description="Helical" evidence="9">
    <location>
        <begin position="12"/>
        <end position="35"/>
    </location>
</feature>
<evidence type="ECO:0000256" key="4">
    <source>
        <dbReference type="ARBA" id="ARBA00022692"/>
    </source>
</evidence>